<sequence>MGKDFRAAFSNMNKAVRPGAEQPVEQPVMHNIEQPAKQPAKKKKMSLAEKRATMHAVQTYLSEEDFKELMLIKLSSKGMNYEEIIREAIRLYIQVKKNES</sequence>
<dbReference type="AlphaFoldDB" id="A0A6G1U0X8"/>
<evidence type="ECO:0000313" key="2">
    <source>
        <dbReference type="EMBL" id="MQN80468.1"/>
    </source>
</evidence>
<dbReference type="EMBL" id="VZCB01000051">
    <property type="protein sequence ID" value="MQN80468.1"/>
    <property type="molecule type" value="Genomic_DNA"/>
</dbReference>
<feature type="region of interest" description="Disordered" evidence="1">
    <location>
        <begin position="1"/>
        <end position="44"/>
    </location>
</feature>
<accession>A0A6G1U0X8</accession>
<evidence type="ECO:0000313" key="3">
    <source>
        <dbReference type="Proteomes" id="UP000480425"/>
    </source>
</evidence>
<evidence type="ECO:0000256" key="1">
    <source>
        <dbReference type="SAM" id="MobiDB-lite"/>
    </source>
</evidence>
<dbReference type="Proteomes" id="UP000480425">
    <property type="component" value="Unassembled WGS sequence"/>
</dbReference>
<reference evidence="2 3" key="1">
    <citation type="submission" date="2019-09" db="EMBL/GenBank/DDBJ databases">
        <title>Distinct polysaccharide growth profiles of human intestinal Prevotella copri isolates.</title>
        <authorList>
            <person name="Fehlner-Peach H."/>
            <person name="Magnabosco C."/>
            <person name="Raghavan V."/>
            <person name="Scher J.U."/>
            <person name="Tett A."/>
            <person name="Cox L.M."/>
            <person name="Gottsegen C."/>
            <person name="Watters A."/>
            <person name="Wiltshire- Gordon J.D."/>
            <person name="Segata N."/>
            <person name="Bonneau R."/>
            <person name="Littman D.R."/>
        </authorList>
    </citation>
    <scope>NUCLEOTIDE SEQUENCE [LARGE SCALE GENOMIC DNA]</scope>
    <source>
        <strain evidence="3">iA622</strain>
    </source>
</reference>
<organism evidence="2 3">
    <name type="scientific">Segatella copri</name>
    <dbReference type="NCBI Taxonomy" id="165179"/>
    <lineage>
        <taxon>Bacteria</taxon>
        <taxon>Pseudomonadati</taxon>
        <taxon>Bacteroidota</taxon>
        <taxon>Bacteroidia</taxon>
        <taxon>Bacteroidales</taxon>
        <taxon>Prevotellaceae</taxon>
        <taxon>Segatella</taxon>
    </lineage>
</organism>
<proteinExistence type="predicted"/>
<comment type="caution">
    <text evidence="2">The sequence shown here is derived from an EMBL/GenBank/DDBJ whole genome shotgun (WGS) entry which is preliminary data.</text>
</comment>
<gene>
    <name evidence="2" type="ORF">F7D73_05790</name>
</gene>
<dbReference type="OrthoDB" id="1082878at2"/>
<name>A0A6G1U0X8_9BACT</name>
<dbReference type="RefSeq" id="WP_153122971.1">
    <property type="nucleotide sequence ID" value="NZ_JAHOEO010000054.1"/>
</dbReference>
<protein>
    <submittedName>
        <fullName evidence="2">Uncharacterized protein</fullName>
    </submittedName>
</protein>